<dbReference type="Gramene" id="LPERR07G05910.1">
    <property type="protein sequence ID" value="LPERR07G05910.1"/>
    <property type="gene ID" value="LPERR07G05910"/>
</dbReference>
<organism evidence="2 3">
    <name type="scientific">Leersia perrieri</name>
    <dbReference type="NCBI Taxonomy" id="77586"/>
    <lineage>
        <taxon>Eukaryota</taxon>
        <taxon>Viridiplantae</taxon>
        <taxon>Streptophyta</taxon>
        <taxon>Embryophyta</taxon>
        <taxon>Tracheophyta</taxon>
        <taxon>Spermatophyta</taxon>
        <taxon>Magnoliopsida</taxon>
        <taxon>Liliopsida</taxon>
        <taxon>Poales</taxon>
        <taxon>Poaceae</taxon>
        <taxon>BOP clade</taxon>
        <taxon>Oryzoideae</taxon>
        <taxon>Oryzeae</taxon>
        <taxon>Oryzinae</taxon>
        <taxon>Leersia</taxon>
    </lineage>
</organism>
<dbReference type="EnsemblPlants" id="LPERR07G05790.1">
    <property type="protein sequence ID" value="LPERR07G05790.1"/>
    <property type="gene ID" value="LPERR07G05790"/>
</dbReference>
<proteinExistence type="predicted"/>
<name>A0A0D9WWN2_9ORYZ</name>
<reference evidence="2 3" key="2">
    <citation type="submission" date="2013-12" db="EMBL/GenBank/DDBJ databases">
        <authorList>
            <person name="Yu Y."/>
            <person name="Lee S."/>
            <person name="de Baynast K."/>
            <person name="Wissotski M."/>
            <person name="Liu L."/>
            <person name="Talag J."/>
            <person name="Goicoechea J."/>
            <person name="Angelova A."/>
            <person name="Jetty R."/>
            <person name="Kudrna D."/>
            <person name="Golser W."/>
            <person name="Rivera L."/>
            <person name="Zhang J."/>
            <person name="Wing R."/>
        </authorList>
    </citation>
    <scope>NUCLEOTIDE SEQUENCE</scope>
</reference>
<sequence length="216" mass="24241">MASASLPEFVQFDGHLLPVKWLEGDVLAEFLQFLDEAAAAEPQEMEMEEEEEEDPEEVEFEVEEEDPEEVEFAAVEGSDDDVEVVDADHKDGGLMSEAEFAELYAQLVDDEYEDGTYNFMDESSDNLVVEQQEEESGDDVTIAGDEEEESESEKEEEEEESEWAAYEREAEAEMALLMPHILAIPALMARAAETAPAPAAEEASRRQFVPGQRGWM</sequence>
<dbReference type="Gramene" id="LPERR07G05790.1">
    <property type="protein sequence ID" value="LPERR07G05790.1"/>
    <property type="gene ID" value="LPERR07G05790"/>
</dbReference>
<feature type="region of interest" description="Disordered" evidence="1">
    <location>
        <begin position="192"/>
        <end position="216"/>
    </location>
</feature>
<dbReference type="EnsemblPlants" id="LPERR07G05910.1">
    <property type="protein sequence ID" value="LPERR07G05910.1"/>
    <property type="gene ID" value="LPERR07G05910"/>
</dbReference>
<keyword evidence="3" id="KW-1185">Reference proteome</keyword>
<evidence type="ECO:0000313" key="3">
    <source>
        <dbReference type="Proteomes" id="UP000032180"/>
    </source>
</evidence>
<protein>
    <submittedName>
        <fullName evidence="2">Uncharacterized protein</fullName>
    </submittedName>
</protein>
<reference evidence="2" key="3">
    <citation type="submission" date="2015-04" db="UniProtKB">
        <authorList>
            <consortium name="EnsemblPlants"/>
        </authorList>
    </citation>
    <scope>IDENTIFICATION</scope>
</reference>
<dbReference type="AlphaFoldDB" id="A0A0D9WWN2"/>
<feature type="region of interest" description="Disordered" evidence="1">
    <location>
        <begin position="39"/>
        <end position="83"/>
    </location>
</feature>
<evidence type="ECO:0000256" key="1">
    <source>
        <dbReference type="SAM" id="MobiDB-lite"/>
    </source>
</evidence>
<feature type="compositionally biased region" description="Acidic residues" evidence="1">
    <location>
        <begin position="131"/>
        <end position="162"/>
    </location>
</feature>
<dbReference type="Proteomes" id="UP000032180">
    <property type="component" value="Chromosome 7"/>
</dbReference>
<evidence type="ECO:0000313" key="2">
    <source>
        <dbReference type="EnsemblPlants" id="LPERR07G05790.1"/>
    </source>
</evidence>
<feature type="compositionally biased region" description="Acidic residues" evidence="1">
    <location>
        <begin position="43"/>
        <end position="83"/>
    </location>
</feature>
<accession>A0A0D9WWN2</accession>
<feature type="region of interest" description="Disordered" evidence="1">
    <location>
        <begin position="118"/>
        <end position="165"/>
    </location>
</feature>
<feature type="compositionally biased region" description="Low complexity" evidence="1">
    <location>
        <begin position="192"/>
        <end position="201"/>
    </location>
</feature>
<dbReference type="HOGENOM" id="CLU_1279316_0_0_1"/>
<reference evidence="2 3" key="1">
    <citation type="submission" date="2012-08" db="EMBL/GenBank/DDBJ databases">
        <title>Oryza genome evolution.</title>
        <authorList>
            <person name="Wing R.A."/>
        </authorList>
    </citation>
    <scope>NUCLEOTIDE SEQUENCE</scope>
</reference>